<name>D1QPL5_9BACT</name>
<dbReference type="Proteomes" id="UP000004079">
    <property type="component" value="Unassembled WGS sequence"/>
</dbReference>
<comment type="caution">
    <text evidence="1">The sequence shown here is derived from an EMBL/GenBank/DDBJ whole genome shotgun (WGS) entry which is preliminary data.</text>
</comment>
<protein>
    <recommendedName>
        <fullName evidence="3">Transposase</fullName>
    </recommendedName>
</protein>
<gene>
    <name evidence="1" type="ORF">HMPREF0971_00906</name>
</gene>
<sequence length="45" mass="5594">MSDYNKKLFYTLYFLWTTKKLITRELRNSFVTENFFGLMKNEFLT</sequence>
<dbReference type="HOGENOM" id="CLU_3203581_0_0_10"/>
<proteinExistence type="predicted"/>
<evidence type="ECO:0008006" key="3">
    <source>
        <dbReference type="Google" id="ProtNLM"/>
    </source>
</evidence>
<organism evidence="1 2">
    <name type="scientific">Segatella oris F0302</name>
    <dbReference type="NCBI Taxonomy" id="649760"/>
    <lineage>
        <taxon>Bacteria</taxon>
        <taxon>Pseudomonadati</taxon>
        <taxon>Bacteroidota</taxon>
        <taxon>Bacteroidia</taxon>
        <taxon>Bacteroidales</taxon>
        <taxon>Prevotellaceae</taxon>
        <taxon>Segatella</taxon>
    </lineage>
</organism>
<dbReference type="EMBL" id="ACUZ02000013">
    <property type="protein sequence ID" value="EFB32727.1"/>
    <property type="molecule type" value="Genomic_DNA"/>
</dbReference>
<dbReference type="AlphaFoldDB" id="D1QPL5"/>
<evidence type="ECO:0000313" key="1">
    <source>
        <dbReference type="EMBL" id="EFB32727.1"/>
    </source>
</evidence>
<reference evidence="1 2" key="1">
    <citation type="submission" date="2009-11" db="EMBL/GenBank/DDBJ databases">
        <authorList>
            <person name="Weinstock G."/>
            <person name="Sodergren E."/>
            <person name="Clifton S."/>
            <person name="Fulton L."/>
            <person name="Fulton B."/>
            <person name="Courtney L."/>
            <person name="Fronick C."/>
            <person name="Harrison M."/>
            <person name="Strong C."/>
            <person name="Farmer C."/>
            <person name="Delahaunty K."/>
            <person name="Markovic C."/>
            <person name="Hall O."/>
            <person name="Minx P."/>
            <person name="Tomlinson C."/>
            <person name="Mitreva M."/>
            <person name="Nelson J."/>
            <person name="Hou S."/>
            <person name="Wollam A."/>
            <person name="Pepin K.H."/>
            <person name="Johnson M."/>
            <person name="Bhonagiri V."/>
            <person name="Nash W.E."/>
            <person name="Warren W."/>
            <person name="Chinwalla A."/>
            <person name="Mardis E.R."/>
            <person name="Wilson R.K."/>
        </authorList>
    </citation>
    <scope>NUCLEOTIDE SEQUENCE [LARGE SCALE GENOMIC DNA]</scope>
    <source>
        <strain evidence="1 2">F0302</strain>
    </source>
</reference>
<evidence type="ECO:0000313" key="2">
    <source>
        <dbReference type="Proteomes" id="UP000004079"/>
    </source>
</evidence>
<accession>D1QPL5</accession>
<dbReference type="STRING" id="649760.HMPREF0971_00906"/>